<feature type="transmembrane region" description="Helical" evidence="7">
    <location>
        <begin position="12"/>
        <end position="31"/>
    </location>
</feature>
<accession>A0A5B8VCK1</accession>
<reference evidence="8 9" key="1">
    <citation type="journal article" date="2016" name="Int. J. Syst. Evol. Microbiol.">
        <title>Panacibacter ginsenosidivorans gen. nov., sp. nov., with ginsenoside converting activity isolated from soil of a ginseng field.</title>
        <authorList>
            <person name="Siddiqi M.Z."/>
            <person name="Muhammad Shafi S."/>
            <person name="Choi K.D."/>
            <person name="Im W.T."/>
        </authorList>
    </citation>
    <scope>NUCLEOTIDE SEQUENCE [LARGE SCALE GENOMIC DNA]</scope>
    <source>
        <strain evidence="8 9">Gsoil1550</strain>
    </source>
</reference>
<evidence type="ECO:0000256" key="6">
    <source>
        <dbReference type="ARBA" id="ARBA00023136"/>
    </source>
</evidence>
<feature type="transmembrane region" description="Helical" evidence="7">
    <location>
        <begin position="383"/>
        <end position="404"/>
    </location>
</feature>
<keyword evidence="9" id="KW-1185">Reference proteome</keyword>
<feature type="transmembrane region" description="Helical" evidence="7">
    <location>
        <begin position="206"/>
        <end position="226"/>
    </location>
</feature>
<evidence type="ECO:0000256" key="3">
    <source>
        <dbReference type="ARBA" id="ARBA00022475"/>
    </source>
</evidence>
<dbReference type="GO" id="GO:0005886">
    <property type="term" value="C:plasma membrane"/>
    <property type="evidence" value="ECO:0007669"/>
    <property type="project" value="UniProtKB-SubCell"/>
</dbReference>
<evidence type="ECO:0000256" key="4">
    <source>
        <dbReference type="ARBA" id="ARBA00022692"/>
    </source>
</evidence>
<keyword evidence="3" id="KW-1003">Cell membrane</keyword>
<feature type="transmembrane region" description="Helical" evidence="7">
    <location>
        <begin position="255"/>
        <end position="273"/>
    </location>
</feature>
<dbReference type="AlphaFoldDB" id="A0A5B8VCK1"/>
<feature type="transmembrane region" description="Helical" evidence="7">
    <location>
        <begin position="285"/>
        <end position="307"/>
    </location>
</feature>
<dbReference type="OrthoDB" id="9770347at2"/>
<feature type="transmembrane region" description="Helical" evidence="7">
    <location>
        <begin position="425"/>
        <end position="452"/>
    </location>
</feature>
<feature type="transmembrane region" description="Helical" evidence="7">
    <location>
        <begin position="146"/>
        <end position="166"/>
    </location>
</feature>
<proteinExistence type="inferred from homology"/>
<dbReference type="Pfam" id="PF13440">
    <property type="entry name" value="Polysacc_synt_3"/>
    <property type="match status" value="1"/>
</dbReference>
<dbReference type="PANTHER" id="PTHR30250:SF10">
    <property type="entry name" value="LIPOPOLYSACCHARIDE BIOSYNTHESIS PROTEIN WZXC"/>
    <property type="match status" value="1"/>
</dbReference>
<dbReference type="Proteomes" id="UP000321533">
    <property type="component" value="Chromosome"/>
</dbReference>
<evidence type="ECO:0000313" key="9">
    <source>
        <dbReference type="Proteomes" id="UP000321533"/>
    </source>
</evidence>
<dbReference type="InterPro" id="IPR050833">
    <property type="entry name" value="Poly_Biosynth_Transport"/>
</dbReference>
<organism evidence="8 9">
    <name type="scientific">Panacibacter ginsenosidivorans</name>
    <dbReference type="NCBI Taxonomy" id="1813871"/>
    <lineage>
        <taxon>Bacteria</taxon>
        <taxon>Pseudomonadati</taxon>
        <taxon>Bacteroidota</taxon>
        <taxon>Chitinophagia</taxon>
        <taxon>Chitinophagales</taxon>
        <taxon>Chitinophagaceae</taxon>
        <taxon>Panacibacter</taxon>
    </lineage>
</organism>
<evidence type="ECO:0000313" key="8">
    <source>
        <dbReference type="EMBL" id="QEC68028.1"/>
    </source>
</evidence>
<dbReference type="RefSeq" id="WP_147189835.1">
    <property type="nucleotide sequence ID" value="NZ_CP042435.1"/>
</dbReference>
<comment type="subcellular location">
    <subcellularLocation>
        <location evidence="1">Cell membrane</location>
        <topology evidence="1">Multi-pass membrane protein</topology>
    </subcellularLocation>
</comment>
<sequence>MSFKKTFLRNLFVSGGFTYLAQLVTFLASFITSRLLSPKDFGLVGLIAVFSGFITIFSDSGISMAVIRSPFKETYYRGLHYLSIIIGACLTVISILLIYPIALFYDNRDIILPGIAIAFLFIIKSFSIVPIAVLQKELRFGAAGRAVFISTLIGTISTIVMAFTGFKFWSLIWSQYVTAVISGILLYSNSSAIFKKTKLSVVKKSFLLAKRLIGSLIGFNMINYWARNADNLIVGKYYGTAELGIYNRAYMMLQIPLNLITGIFSTVLLPSFIKHKEAGGDMEQEYYFILKIISILNLPVAIILLLFPDKLVMILWGPNWIAVAKLLPYFGLLVLTQTLTSTQASILVILKFEKDLMFLGWINSAFMVTGIIIGATISLTSIAAFYSLSYILLVLPLYIFYLFNYKLRSGRNALRFWLPKLFLSAFIWSGIYYSVFPIVLCGLILWTIIILWDARSGLAIVSKRFLPGLSKT</sequence>
<feature type="transmembrane region" description="Helical" evidence="7">
    <location>
        <begin position="172"/>
        <end position="194"/>
    </location>
</feature>
<evidence type="ECO:0000256" key="2">
    <source>
        <dbReference type="ARBA" id="ARBA00007430"/>
    </source>
</evidence>
<keyword evidence="6 7" id="KW-0472">Membrane</keyword>
<dbReference type="EMBL" id="CP042435">
    <property type="protein sequence ID" value="QEC68028.1"/>
    <property type="molecule type" value="Genomic_DNA"/>
</dbReference>
<evidence type="ECO:0000256" key="5">
    <source>
        <dbReference type="ARBA" id="ARBA00022989"/>
    </source>
</evidence>
<dbReference type="KEGG" id="pgin:FRZ67_12205"/>
<keyword evidence="4 7" id="KW-0812">Transmembrane</keyword>
<protein>
    <submittedName>
        <fullName evidence="8">Oligosaccharide flippase family protein</fullName>
    </submittedName>
</protein>
<gene>
    <name evidence="8" type="ORF">FRZ67_12205</name>
</gene>
<evidence type="ECO:0000256" key="1">
    <source>
        <dbReference type="ARBA" id="ARBA00004651"/>
    </source>
</evidence>
<keyword evidence="5 7" id="KW-1133">Transmembrane helix</keyword>
<evidence type="ECO:0000256" key="7">
    <source>
        <dbReference type="SAM" id="Phobius"/>
    </source>
</evidence>
<comment type="similarity">
    <text evidence="2">Belongs to the polysaccharide synthase family.</text>
</comment>
<feature type="transmembrane region" description="Helical" evidence="7">
    <location>
        <begin position="43"/>
        <end position="67"/>
    </location>
</feature>
<feature type="transmembrane region" description="Helical" evidence="7">
    <location>
        <begin position="110"/>
        <end position="134"/>
    </location>
</feature>
<dbReference type="PANTHER" id="PTHR30250">
    <property type="entry name" value="PST FAMILY PREDICTED COLANIC ACID TRANSPORTER"/>
    <property type="match status" value="1"/>
</dbReference>
<feature type="transmembrane region" description="Helical" evidence="7">
    <location>
        <begin position="79"/>
        <end position="104"/>
    </location>
</feature>
<feature type="transmembrane region" description="Helical" evidence="7">
    <location>
        <begin position="356"/>
        <end position="377"/>
    </location>
</feature>
<name>A0A5B8VCK1_9BACT</name>